<accession>A0A8J3LZ39</accession>
<proteinExistence type="predicted"/>
<organism evidence="1 2">
    <name type="scientific">Pseudolysinimonas yzui</name>
    <dbReference type="NCBI Taxonomy" id="2708254"/>
    <lineage>
        <taxon>Bacteria</taxon>
        <taxon>Bacillati</taxon>
        <taxon>Actinomycetota</taxon>
        <taxon>Actinomycetes</taxon>
        <taxon>Micrococcales</taxon>
        <taxon>Microbacteriaceae</taxon>
        <taxon>Pseudolysinimonas</taxon>
    </lineage>
</organism>
<dbReference type="RefSeq" id="WP_191281950.1">
    <property type="nucleotide sequence ID" value="NZ_BNAI01000001.1"/>
</dbReference>
<keyword evidence="2" id="KW-1185">Reference proteome</keyword>
<name>A0A8J3LZ39_9MICO</name>
<comment type="caution">
    <text evidence="1">The sequence shown here is derived from an EMBL/GenBank/DDBJ whole genome shotgun (WGS) entry which is preliminary data.</text>
</comment>
<evidence type="ECO:0000313" key="1">
    <source>
        <dbReference type="EMBL" id="GHF08672.1"/>
    </source>
</evidence>
<evidence type="ECO:0000313" key="2">
    <source>
        <dbReference type="Proteomes" id="UP000617531"/>
    </source>
</evidence>
<sequence>MPARWFRISFAENAFRRHLTEIGESLDSLRIGTALRAMTGFYTESRAQHARILDDGDGLLWQWGPDADATRFTAGVTRQLIREGDDQPIVQVTLCLSYRWTPARRALGRGHAWCFSPTAVDDFERGIRRSPEFRAVSTAAPVDVTLRTDTL</sequence>
<reference evidence="1" key="1">
    <citation type="journal article" date="2014" name="Int. J. Syst. Evol. Microbiol.">
        <title>Complete genome sequence of Corynebacterium casei LMG S-19264T (=DSM 44701T), isolated from a smear-ripened cheese.</title>
        <authorList>
            <consortium name="US DOE Joint Genome Institute (JGI-PGF)"/>
            <person name="Walter F."/>
            <person name="Albersmeier A."/>
            <person name="Kalinowski J."/>
            <person name="Ruckert C."/>
        </authorList>
    </citation>
    <scope>NUCLEOTIDE SEQUENCE</scope>
    <source>
        <strain evidence="1">CGMCC 1.16548</strain>
    </source>
</reference>
<protein>
    <submittedName>
        <fullName evidence="1">Uncharacterized protein</fullName>
    </submittedName>
</protein>
<dbReference type="AlphaFoldDB" id="A0A8J3LZ39"/>
<dbReference type="Proteomes" id="UP000617531">
    <property type="component" value="Unassembled WGS sequence"/>
</dbReference>
<gene>
    <name evidence="1" type="ORF">GCM10011600_06910</name>
</gene>
<reference evidence="1" key="2">
    <citation type="submission" date="2020-09" db="EMBL/GenBank/DDBJ databases">
        <authorList>
            <person name="Sun Q."/>
            <person name="Zhou Y."/>
        </authorList>
    </citation>
    <scope>NUCLEOTIDE SEQUENCE</scope>
    <source>
        <strain evidence="1">CGMCC 1.16548</strain>
    </source>
</reference>
<dbReference type="EMBL" id="BNAI01000001">
    <property type="protein sequence ID" value="GHF08672.1"/>
    <property type="molecule type" value="Genomic_DNA"/>
</dbReference>